<keyword evidence="3" id="KW-1185">Reference proteome</keyword>
<name>A0ABN7X325_GIGMA</name>
<dbReference type="EMBL" id="CAJVQB010085227">
    <property type="protein sequence ID" value="CAG8846863.1"/>
    <property type="molecule type" value="Genomic_DNA"/>
</dbReference>
<gene>
    <name evidence="2" type="ORF">GMARGA_LOCUS38378</name>
</gene>
<evidence type="ECO:0000256" key="1">
    <source>
        <dbReference type="SAM" id="Coils"/>
    </source>
</evidence>
<feature type="non-terminal residue" evidence="2">
    <location>
        <position position="1"/>
    </location>
</feature>
<comment type="caution">
    <text evidence="2">The sequence shown here is derived from an EMBL/GenBank/DDBJ whole genome shotgun (WGS) entry which is preliminary data.</text>
</comment>
<accession>A0ABN7X325</accession>
<protein>
    <submittedName>
        <fullName evidence="2">12_t:CDS:1</fullName>
    </submittedName>
</protein>
<reference evidence="2 3" key="1">
    <citation type="submission" date="2021-06" db="EMBL/GenBank/DDBJ databases">
        <authorList>
            <person name="Kallberg Y."/>
            <person name="Tangrot J."/>
            <person name="Rosling A."/>
        </authorList>
    </citation>
    <scope>NUCLEOTIDE SEQUENCE [LARGE SCALE GENOMIC DNA]</scope>
    <source>
        <strain evidence="2 3">120-4 pot B 10/14</strain>
    </source>
</reference>
<dbReference type="Proteomes" id="UP000789901">
    <property type="component" value="Unassembled WGS sequence"/>
</dbReference>
<organism evidence="2 3">
    <name type="scientific">Gigaspora margarita</name>
    <dbReference type="NCBI Taxonomy" id="4874"/>
    <lineage>
        <taxon>Eukaryota</taxon>
        <taxon>Fungi</taxon>
        <taxon>Fungi incertae sedis</taxon>
        <taxon>Mucoromycota</taxon>
        <taxon>Glomeromycotina</taxon>
        <taxon>Glomeromycetes</taxon>
        <taxon>Diversisporales</taxon>
        <taxon>Gigasporaceae</taxon>
        <taxon>Gigaspora</taxon>
    </lineage>
</organism>
<sequence length="111" mass="13857">KKYLRNQLQHHDEKNRTPKEFLLTILNEHLKFLERTKKRIPKKYLKDIETEEKRTKDFLHIAKKELINHDILKNEFEEKKVMFNKKIDNLNRKIRRLNNLIRRKDKEIEIL</sequence>
<keyword evidence="1" id="KW-0175">Coiled coil</keyword>
<evidence type="ECO:0000313" key="3">
    <source>
        <dbReference type="Proteomes" id="UP000789901"/>
    </source>
</evidence>
<evidence type="ECO:0000313" key="2">
    <source>
        <dbReference type="EMBL" id="CAG8846863.1"/>
    </source>
</evidence>
<feature type="coiled-coil region" evidence="1">
    <location>
        <begin position="73"/>
        <end position="107"/>
    </location>
</feature>
<feature type="non-terminal residue" evidence="2">
    <location>
        <position position="111"/>
    </location>
</feature>
<proteinExistence type="predicted"/>